<evidence type="ECO:0000313" key="2">
    <source>
        <dbReference type="EMBL" id="GAA5199195.1"/>
    </source>
</evidence>
<protein>
    <recommendedName>
        <fullName evidence="1">DUF1508 domain-containing protein</fullName>
    </recommendedName>
</protein>
<keyword evidence="3" id="KW-1185">Reference proteome</keyword>
<sequence length="69" mass="7396">MATQFNLYLDADVCLRFQLVTGNGDVLLTSEPFEDEDAAIAAIWSVREAAANGRIVDLTGSVPESHAAE</sequence>
<evidence type="ECO:0000313" key="3">
    <source>
        <dbReference type="Proteomes" id="UP001500200"/>
    </source>
</evidence>
<feature type="domain" description="DUF1508" evidence="1">
    <location>
        <begin position="16"/>
        <end position="57"/>
    </location>
</feature>
<comment type="caution">
    <text evidence="2">The sequence shown here is derived from an EMBL/GenBank/DDBJ whole genome shotgun (WGS) entry which is preliminary data.</text>
</comment>
<dbReference type="InterPro" id="IPR010879">
    <property type="entry name" value="DUF1508"/>
</dbReference>
<dbReference type="Proteomes" id="UP001500200">
    <property type="component" value="Unassembled WGS sequence"/>
</dbReference>
<dbReference type="SUPFAM" id="SSF160113">
    <property type="entry name" value="YegP-like"/>
    <property type="match status" value="1"/>
</dbReference>
<evidence type="ECO:0000259" key="1">
    <source>
        <dbReference type="Pfam" id="PF07411"/>
    </source>
</evidence>
<dbReference type="RefSeq" id="WP_345451753.1">
    <property type="nucleotide sequence ID" value="NZ_BAABKK010000029.1"/>
</dbReference>
<accession>A0ABP9SMN3</accession>
<dbReference type="EMBL" id="BAABKK010000029">
    <property type="protein sequence ID" value="GAA5199195.1"/>
    <property type="molecule type" value="Genomic_DNA"/>
</dbReference>
<dbReference type="Gene3D" id="2.30.29.80">
    <property type="match status" value="1"/>
</dbReference>
<gene>
    <name evidence="2" type="ORF">GCM10023346_38330</name>
</gene>
<dbReference type="InterPro" id="IPR036913">
    <property type="entry name" value="YegP-like_sf"/>
</dbReference>
<proteinExistence type="predicted"/>
<name>A0ABP9SMN3_9MICC</name>
<dbReference type="Pfam" id="PF07411">
    <property type="entry name" value="DUF1508"/>
    <property type="match status" value="1"/>
</dbReference>
<organism evidence="2 3">
    <name type="scientific">Arthrobacter gyeryongensis</name>
    <dbReference type="NCBI Taxonomy" id="1650592"/>
    <lineage>
        <taxon>Bacteria</taxon>
        <taxon>Bacillati</taxon>
        <taxon>Actinomycetota</taxon>
        <taxon>Actinomycetes</taxon>
        <taxon>Micrococcales</taxon>
        <taxon>Micrococcaceae</taxon>
        <taxon>Arthrobacter</taxon>
    </lineage>
</organism>
<reference evidence="3" key="1">
    <citation type="journal article" date="2019" name="Int. J. Syst. Evol. Microbiol.">
        <title>The Global Catalogue of Microorganisms (GCM) 10K type strain sequencing project: providing services to taxonomists for standard genome sequencing and annotation.</title>
        <authorList>
            <consortium name="The Broad Institute Genomics Platform"/>
            <consortium name="The Broad Institute Genome Sequencing Center for Infectious Disease"/>
            <person name="Wu L."/>
            <person name="Ma J."/>
        </authorList>
    </citation>
    <scope>NUCLEOTIDE SEQUENCE [LARGE SCALE GENOMIC DNA]</scope>
    <source>
        <strain evidence="3">JCM 18514</strain>
    </source>
</reference>